<keyword evidence="1" id="KW-0732">Signal</keyword>
<accession>A0A7Z2GRT2</accession>
<dbReference type="OrthoDB" id="9016152at2"/>
<gene>
    <name evidence="2" type="ORF">FAZ98_34145</name>
</gene>
<protein>
    <recommendedName>
        <fullName evidence="4">Secreted protein</fullName>
    </recommendedName>
</protein>
<dbReference type="EMBL" id="CP046916">
    <property type="protein sequence ID" value="QGZ66781.1"/>
    <property type="molecule type" value="Genomic_DNA"/>
</dbReference>
<name>A0A7Z2GRT2_9BURK</name>
<keyword evidence="3" id="KW-1185">Reference proteome</keyword>
<dbReference type="KEGG" id="pacs:FAZ98_34145"/>
<evidence type="ECO:0000313" key="2">
    <source>
        <dbReference type="EMBL" id="QGZ66781.1"/>
    </source>
</evidence>
<organism evidence="2 3">
    <name type="scientific">Paraburkholderia acidisoli</name>
    <dbReference type="NCBI Taxonomy" id="2571748"/>
    <lineage>
        <taxon>Bacteria</taxon>
        <taxon>Pseudomonadati</taxon>
        <taxon>Pseudomonadota</taxon>
        <taxon>Betaproteobacteria</taxon>
        <taxon>Burkholderiales</taxon>
        <taxon>Burkholderiaceae</taxon>
        <taxon>Paraburkholderia</taxon>
    </lineage>
</organism>
<evidence type="ECO:0008006" key="4">
    <source>
        <dbReference type="Google" id="ProtNLM"/>
    </source>
</evidence>
<feature type="chain" id="PRO_5031014655" description="Secreted protein" evidence="1">
    <location>
        <begin position="22"/>
        <end position="93"/>
    </location>
</feature>
<reference evidence="2 3" key="1">
    <citation type="submission" date="2019-12" db="EMBL/GenBank/DDBJ databases">
        <title>Paraburkholderia acidiphila 7Q-K02 sp. nov and Paraburkholderia acidisoli DHF22 sp. nov., two strains isolated from forest soil.</title>
        <authorList>
            <person name="Gao Z."/>
            <person name="Qiu L."/>
        </authorList>
    </citation>
    <scope>NUCLEOTIDE SEQUENCE [LARGE SCALE GENOMIC DNA]</scope>
    <source>
        <strain evidence="2 3">DHF22</strain>
    </source>
</reference>
<evidence type="ECO:0000313" key="3">
    <source>
        <dbReference type="Proteomes" id="UP000433577"/>
    </source>
</evidence>
<dbReference type="Proteomes" id="UP000433577">
    <property type="component" value="Chromosome 4"/>
</dbReference>
<feature type="signal peptide" evidence="1">
    <location>
        <begin position="1"/>
        <end position="21"/>
    </location>
</feature>
<proteinExistence type="predicted"/>
<dbReference type="RefSeq" id="WP_158958451.1">
    <property type="nucleotide sequence ID" value="NZ_CP046916.1"/>
</dbReference>
<evidence type="ECO:0000256" key="1">
    <source>
        <dbReference type="SAM" id="SignalP"/>
    </source>
</evidence>
<sequence>MRALNFRRLVLVLAVPLLAFALPYGDAAEPATMLVSLVVQQSCVVSSNGGTAIAPVVNCAHGEPWLLSQTDTTTGSAPSRLRAAADSVWTVVF</sequence>
<dbReference type="AlphaFoldDB" id="A0A7Z2GRT2"/>